<sequence length="214" mass="25244">MNKPKKEITFSELVFLLKKLSNYNDEELQISSATDIINNSEFYKNQVVYNYTISSKDINYFISIVDNGPHSIVICAYLKLLKYFANNSKNCETLTSSEYIAIYEKLFEYHFIDKYNSYIYLAKLFIKIFDKNESYLLPILKSSYILNRICNMISDREKNAIQKQQIVYIKLIKRLISNKKYQEIIGNSGIIETLCYDITRNLAIKFEETLQEIN</sequence>
<protein>
    <submittedName>
        <fullName evidence="1">Uncharacterized protein</fullName>
    </submittedName>
</protein>
<dbReference type="EMBL" id="MCFH01000013">
    <property type="protein sequence ID" value="ORX53423.1"/>
    <property type="molecule type" value="Genomic_DNA"/>
</dbReference>
<name>A0A1Y1VDN8_9FUNG</name>
<evidence type="ECO:0000313" key="2">
    <source>
        <dbReference type="Proteomes" id="UP000193719"/>
    </source>
</evidence>
<organism evidence="1 2">
    <name type="scientific">Piromyces finnis</name>
    <dbReference type="NCBI Taxonomy" id="1754191"/>
    <lineage>
        <taxon>Eukaryota</taxon>
        <taxon>Fungi</taxon>
        <taxon>Fungi incertae sedis</taxon>
        <taxon>Chytridiomycota</taxon>
        <taxon>Chytridiomycota incertae sedis</taxon>
        <taxon>Neocallimastigomycetes</taxon>
        <taxon>Neocallimastigales</taxon>
        <taxon>Neocallimastigaceae</taxon>
        <taxon>Piromyces</taxon>
    </lineage>
</organism>
<dbReference type="SUPFAM" id="SSF48371">
    <property type="entry name" value="ARM repeat"/>
    <property type="match status" value="1"/>
</dbReference>
<comment type="caution">
    <text evidence="1">The sequence shown here is derived from an EMBL/GenBank/DDBJ whole genome shotgun (WGS) entry which is preliminary data.</text>
</comment>
<reference evidence="1 2" key="2">
    <citation type="submission" date="2016-08" db="EMBL/GenBank/DDBJ databases">
        <title>Pervasive Adenine N6-methylation of Active Genes in Fungi.</title>
        <authorList>
            <consortium name="DOE Joint Genome Institute"/>
            <person name="Mondo S.J."/>
            <person name="Dannebaum R.O."/>
            <person name="Kuo R.C."/>
            <person name="Labutti K."/>
            <person name="Haridas S."/>
            <person name="Kuo A."/>
            <person name="Salamov A."/>
            <person name="Ahrendt S.R."/>
            <person name="Lipzen A."/>
            <person name="Sullivan W."/>
            <person name="Andreopoulos W.B."/>
            <person name="Clum A."/>
            <person name="Lindquist E."/>
            <person name="Daum C."/>
            <person name="Ramamoorthy G.K."/>
            <person name="Gryganskyi A."/>
            <person name="Culley D."/>
            <person name="Magnuson J.K."/>
            <person name="James T.Y."/>
            <person name="O'Malley M.A."/>
            <person name="Stajich J.E."/>
            <person name="Spatafora J.W."/>
            <person name="Visel A."/>
            <person name="Grigoriev I.V."/>
        </authorList>
    </citation>
    <scope>NUCLEOTIDE SEQUENCE [LARGE SCALE GENOMIC DNA]</scope>
    <source>
        <strain evidence="2">finn</strain>
    </source>
</reference>
<dbReference type="Proteomes" id="UP000193719">
    <property type="component" value="Unassembled WGS sequence"/>
</dbReference>
<accession>A0A1Y1VDN8</accession>
<reference evidence="1 2" key="1">
    <citation type="submission" date="2016-08" db="EMBL/GenBank/DDBJ databases">
        <title>Genomes of anaerobic fungi encode conserved fungal cellulosomes for biomass hydrolysis.</title>
        <authorList>
            <consortium name="DOE Joint Genome Institute"/>
            <person name="Haitjema C.H."/>
            <person name="Gilmore S.P."/>
            <person name="Henske J.K."/>
            <person name="Solomon K.V."/>
            <person name="De Groot R."/>
            <person name="Kuo A."/>
            <person name="Mondo S.J."/>
            <person name="Salamov A.A."/>
            <person name="Labutti K."/>
            <person name="Zhao Z."/>
            <person name="Chiniquy J."/>
            <person name="Barry K."/>
            <person name="Brewer H.M."/>
            <person name="Purvine S.O."/>
            <person name="Wright A.T."/>
            <person name="Boxma B."/>
            <person name="Van Alen T."/>
            <person name="Hackstein J.H."/>
            <person name="Baker S.E."/>
            <person name="Grigoriev I.V."/>
            <person name="O'Malley M.A."/>
        </authorList>
    </citation>
    <scope>NUCLEOTIDE SEQUENCE [LARGE SCALE GENOMIC DNA]</scope>
    <source>
        <strain evidence="2">finn</strain>
    </source>
</reference>
<dbReference type="OrthoDB" id="2148382at2759"/>
<proteinExistence type="predicted"/>
<keyword evidence="2" id="KW-1185">Reference proteome</keyword>
<gene>
    <name evidence="1" type="ORF">BCR36DRAFT_396656</name>
</gene>
<dbReference type="AlphaFoldDB" id="A0A1Y1VDN8"/>
<dbReference type="InterPro" id="IPR016024">
    <property type="entry name" value="ARM-type_fold"/>
</dbReference>
<evidence type="ECO:0000313" key="1">
    <source>
        <dbReference type="EMBL" id="ORX53423.1"/>
    </source>
</evidence>